<dbReference type="GO" id="GO:0009897">
    <property type="term" value="C:external side of plasma membrane"/>
    <property type="evidence" value="ECO:0007669"/>
    <property type="project" value="TreeGrafter"/>
</dbReference>
<keyword evidence="5 11" id="KW-0472">Membrane</keyword>
<comment type="subcellular location">
    <subcellularLocation>
        <location evidence="1">Membrane</location>
        <topology evidence="1">Multi-pass membrane protein</topology>
    </subcellularLocation>
</comment>
<dbReference type="PROSITE" id="PS00237">
    <property type="entry name" value="G_PROTEIN_RECEP_F1_1"/>
    <property type="match status" value="1"/>
</dbReference>
<reference evidence="13" key="2">
    <citation type="submission" date="2025-08" db="UniProtKB">
        <authorList>
            <consortium name="Ensembl"/>
        </authorList>
    </citation>
    <scope>IDENTIFICATION</scope>
</reference>
<dbReference type="GO" id="GO:0006955">
    <property type="term" value="P:immune response"/>
    <property type="evidence" value="ECO:0007669"/>
    <property type="project" value="TreeGrafter"/>
</dbReference>
<evidence type="ECO:0000256" key="5">
    <source>
        <dbReference type="ARBA" id="ARBA00023136"/>
    </source>
</evidence>
<reference evidence="13" key="3">
    <citation type="submission" date="2025-09" db="UniProtKB">
        <authorList>
            <consortium name="Ensembl"/>
        </authorList>
    </citation>
    <scope>IDENTIFICATION</scope>
</reference>
<dbReference type="InterPro" id="IPR017452">
    <property type="entry name" value="GPCR_Rhodpsn_7TM"/>
</dbReference>
<dbReference type="GO" id="GO:0007204">
    <property type="term" value="P:positive regulation of cytosolic calcium ion concentration"/>
    <property type="evidence" value="ECO:0007669"/>
    <property type="project" value="TreeGrafter"/>
</dbReference>
<evidence type="ECO:0000256" key="11">
    <source>
        <dbReference type="SAM" id="Phobius"/>
    </source>
</evidence>
<reference evidence="13 14" key="1">
    <citation type="submission" date="2020-06" db="EMBL/GenBank/DDBJ databases">
        <authorList>
            <consortium name="Wellcome Sanger Institute Data Sharing"/>
        </authorList>
    </citation>
    <scope>NUCLEOTIDE SEQUENCE [LARGE SCALE GENOMIC DNA]</scope>
</reference>
<evidence type="ECO:0000256" key="3">
    <source>
        <dbReference type="ARBA" id="ARBA00022989"/>
    </source>
</evidence>
<dbReference type="PRINTS" id="PR00237">
    <property type="entry name" value="GPCRRHODOPSN"/>
</dbReference>
<dbReference type="InterPro" id="IPR000276">
    <property type="entry name" value="GPCR_Rhodpsn"/>
</dbReference>
<dbReference type="SUPFAM" id="SSF81321">
    <property type="entry name" value="Family A G protein-coupled receptor-like"/>
    <property type="match status" value="1"/>
</dbReference>
<dbReference type="PANTHER" id="PTHR10489">
    <property type="entry name" value="CELL ADHESION MOLECULE"/>
    <property type="match status" value="1"/>
</dbReference>
<dbReference type="Ensembl" id="ENSDCDT00010045225.1">
    <property type="protein sequence ID" value="ENSDCDP00010035946.1"/>
    <property type="gene ID" value="ENSDCDG00010023552.1"/>
</dbReference>
<keyword evidence="3 11" id="KW-1133">Transmembrane helix</keyword>
<feature type="transmembrane region" description="Helical" evidence="11">
    <location>
        <begin position="141"/>
        <end position="161"/>
    </location>
</feature>
<evidence type="ECO:0000256" key="6">
    <source>
        <dbReference type="ARBA" id="ARBA00023157"/>
    </source>
</evidence>
<evidence type="ECO:0000256" key="4">
    <source>
        <dbReference type="ARBA" id="ARBA00023040"/>
    </source>
</evidence>
<feature type="transmembrane region" description="Helical" evidence="11">
    <location>
        <begin position="194"/>
        <end position="211"/>
    </location>
</feature>
<evidence type="ECO:0000256" key="7">
    <source>
        <dbReference type="ARBA" id="ARBA00023170"/>
    </source>
</evidence>
<feature type="transmembrane region" description="Helical" evidence="11">
    <location>
        <begin position="29"/>
        <end position="49"/>
    </location>
</feature>
<name>A0AAY4CUI0_9TELE</name>
<dbReference type="PANTHER" id="PTHR10489:SF952">
    <property type="entry name" value="TYPE-2 ANGIOTENSIN II RECEPTOR"/>
    <property type="match status" value="1"/>
</dbReference>
<dbReference type="InterPro" id="IPR050119">
    <property type="entry name" value="CCR1-9-like"/>
</dbReference>
<organism evidence="13 14">
    <name type="scientific">Denticeps clupeoides</name>
    <name type="common">denticle herring</name>
    <dbReference type="NCBI Taxonomy" id="299321"/>
    <lineage>
        <taxon>Eukaryota</taxon>
        <taxon>Metazoa</taxon>
        <taxon>Chordata</taxon>
        <taxon>Craniata</taxon>
        <taxon>Vertebrata</taxon>
        <taxon>Euteleostomi</taxon>
        <taxon>Actinopterygii</taxon>
        <taxon>Neopterygii</taxon>
        <taxon>Teleostei</taxon>
        <taxon>Clupei</taxon>
        <taxon>Clupeiformes</taxon>
        <taxon>Denticipitoidei</taxon>
        <taxon>Denticipitidae</taxon>
        <taxon>Denticeps</taxon>
    </lineage>
</organism>
<dbReference type="PROSITE" id="PS50262">
    <property type="entry name" value="G_PROTEIN_RECEP_F1_2"/>
    <property type="match status" value="1"/>
</dbReference>
<evidence type="ECO:0000313" key="14">
    <source>
        <dbReference type="Proteomes" id="UP000694580"/>
    </source>
</evidence>
<evidence type="ECO:0000259" key="12">
    <source>
        <dbReference type="PROSITE" id="PS50262"/>
    </source>
</evidence>
<comment type="similarity">
    <text evidence="10">Belongs to the G-protein coupled receptor 1 family.</text>
</comment>
<dbReference type="GO" id="GO:0019957">
    <property type="term" value="F:C-C chemokine binding"/>
    <property type="evidence" value="ECO:0007669"/>
    <property type="project" value="TreeGrafter"/>
</dbReference>
<feature type="transmembrane region" description="Helical" evidence="11">
    <location>
        <begin position="61"/>
        <end position="85"/>
    </location>
</feature>
<keyword evidence="2 10" id="KW-0812">Transmembrane</keyword>
<keyword evidence="8" id="KW-0325">Glycoprotein</keyword>
<gene>
    <name evidence="13" type="primary">AGTR2</name>
</gene>
<evidence type="ECO:0000256" key="1">
    <source>
        <dbReference type="ARBA" id="ARBA00004141"/>
    </source>
</evidence>
<dbReference type="Pfam" id="PF00001">
    <property type="entry name" value="7tm_1"/>
    <property type="match status" value="1"/>
</dbReference>
<dbReference type="PRINTS" id="PR00241">
    <property type="entry name" value="ANGIOTENSINR"/>
</dbReference>
<dbReference type="AlphaFoldDB" id="A0AAY4CUI0"/>
<feature type="transmembrane region" description="Helical" evidence="11">
    <location>
        <begin position="231"/>
        <end position="255"/>
    </location>
</feature>
<dbReference type="GeneTree" id="ENSGT01130000278303"/>
<dbReference type="Gene3D" id="1.20.1070.10">
    <property type="entry name" value="Rhodopsin 7-helix transmembrane proteins"/>
    <property type="match status" value="1"/>
</dbReference>
<evidence type="ECO:0000256" key="9">
    <source>
        <dbReference type="ARBA" id="ARBA00023224"/>
    </source>
</evidence>
<evidence type="ECO:0000313" key="13">
    <source>
        <dbReference type="Ensembl" id="ENSDCDP00010035946.1"/>
    </source>
</evidence>
<proteinExistence type="inferred from homology"/>
<evidence type="ECO:0000256" key="8">
    <source>
        <dbReference type="ARBA" id="ARBA00023180"/>
    </source>
</evidence>
<keyword evidence="7 10" id="KW-0675">Receptor</keyword>
<dbReference type="GO" id="GO:0019722">
    <property type="term" value="P:calcium-mediated signaling"/>
    <property type="evidence" value="ECO:0007669"/>
    <property type="project" value="TreeGrafter"/>
</dbReference>
<evidence type="ECO:0000256" key="10">
    <source>
        <dbReference type="RuleBase" id="RU000688"/>
    </source>
</evidence>
<sequence>MNASFGNTSSTQCHHVLTFEHQSKLIPTIYGLIFIFGVVGNALVIFVLCQGSSHKTVANTFMFNLALSDLLFLLSLPFWAVYYSLDYDWIFGGLMCKMCGGLLSLNLYASIFFITCMSVDRYLAIVYPFQSQSCRNRCRARAVSIVVWTLAGVTTVPTLSFRDTQQIEHLGVTACVIHYPDTGWFVGLTLMKNLLGFLLPFVVIFTCYCSIGRHLCRTVGLDKSSSNVDKVLKMVVSVVLAFFLCWFPFHAATFLDVLSSQGLIQMCWVDHTIHTLLPFTLCLGFSNSAINPLLYCFVGNHFREQLSSQWKARTSSLSQKRGSFSTRLSSFSRKLSDLKDPGPMETGMA</sequence>
<keyword evidence="6" id="KW-1015">Disulfide bond</keyword>
<dbReference type="Proteomes" id="UP000694580">
    <property type="component" value="Chromosome 18"/>
</dbReference>
<feature type="transmembrane region" description="Helical" evidence="11">
    <location>
        <begin position="275"/>
        <end position="298"/>
    </location>
</feature>
<accession>A0AAY4CUI0</accession>
<feature type="transmembrane region" description="Helical" evidence="11">
    <location>
        <begin position="105"/>
        <end position="129"/>
    </location>
</feature>
<keyword evidence="14" id="KW-1185">Reference proteome</keyword>
<evidence type="ECO:0000256" key="2">
    <source>
        <dbReference type="ARBA" id="ARBA00022692"/>
    </source>
</evidence>
<protein>
    <recommendedName>
        <fullName evidence="12">G-protein coupled receptors family 1 profile domain-containing protein</fullName>
    </recommendedName>
</protein>
<keyword evidence="9 10" id="KW-0807">Transducer</keyword>
<feature type="domain" description="G-protein coupled receptors family 1 profile" evidence="12">
    <location>
        <begin position="40"/>
        <end position="295"/>
    </location>
</feature>
<keyword evidence="4 10" id="KW-0297">G-protein coupled receptor</keyword>
<dbReference type="GO" id="GO:0016493">
    <property type="term" value="F:C-C chemokine receptor activity"/>
    <property type="evidence" value="ECO:0007669"/>
    <property type="project" value="TreeGrafter"/>
</dbReference>
<dbReference type="GO" id="GO:0030593">
    <property type="term" value="P:neutrophil chemotaxis"/>
    <property type="evidence" value="ECO:0007669"/>
    <property type="project" value="TreeGrafter"/>
</dbReference>
<dbReference type="InterPro" id="IPR000248">
    <property type="entry name" value="ATII_rcpt"/>
</dbReference>